<reference evidence="2 3" key="1">
    <citation type="submission" date="2013-12" db="EMBL/GenBank/DDBJ databases">
        <title>Draft genome of the parsitic nematode Ancylostoma duodenale.</title>
        <authorList>
            <person name="Mitreva M."/>
        </authorList>
    </citation>
    <scope>NUCLEOTIDE SEQUENCE [LARGE SCALE GENOMIC DNA]</scope>
    <source>
        <strain evidence="2 3">Zhejiang</strain>
    </source>
</reference>
<keyword evidence="3" id="KW-1185">Reference proteome</keyword>
<dbReference type="SUPFAM" id="SSF55797">
    <property type="entry name" value="PR-1-like"/>
    <property type="match status" value="1"/>
</dbReference>
<dbReference type="InterPro" id="IPR035940">
    <property type="entry name" value="CAP_sf"/>
</dbReference>
<evidence type="ECO:0000259" key="1">
    <source>
        <dbReference type="SMART" id="SM00198"/>
    </source>
</evidence>
<dbReference type="EMBL" id="KN741565">
    <property type="protein sequence ID" value="KIH53297.1"/>
    <property type="molecule type" value="Genomic_DNA"/>
</dbReference>
<evidence type="ECO:0000313" key="3">
    <source>
        <dbReference type="Proteomes" id="UP000054047"/>
    </source>
</evidence>
<feature type="domain" description="SCP" evidence="1">
    <location>
        <begin position="40"/>
        <end position="147"/>
    </location>
</feature>
<proteinExistence type="predicted"/>
<gene>
    <name evidence="2" type="ORF">ANCDUO_16578</name>
</gene>
<dbReference type="SMART" id="SM00198">
    <property type="entry name" value="SCP"/>
    <property type="match status" value="1"/>
</dbReference>
<protein>
    <recommendedName>
        <fullName evidence="1">SCP domain-containing protein</fullName>
    </recommendedName>
</protein>
<dbReference type="Proteomes" id="UP000054047">
    <property type="component" value="Unassembled WGS sequence"/>
</dbReference>
<accession>A0A0C2CU25</accession>
<dbReference type="OrthoDB" id="10401408at2759"/>
<sequence length="152" mass="17353">MQRGLVAHRRIAMETFTWSAWFTTSVSNICKNQTDISSDPVRNTFKDQHNQLRAAVARGMVKMKDGTKCRNATQMWKLAVKLWYKEIEAGYMNQTTGSQNMWLPQQNIPHFAKMVWDKHKEIGRAIVTCGTKTKAVCHYSPAKEIANAYANG</sequence>
<dbReference type="Pfam" id="PF00188">
    <property type="entry name" value="CAP"/>
    <property type="match status" value="1"/>
</dbReference>
<dbReference type="Gene3D" id="3.40.33.10">
    <property type="entry name" value="CAP"/>
    <property type="match status" value="2"/>
</dbReference>
<dbReference type="InterPro" id="IPR014044">
    <property type="entry name" value="CAP_dom"/>
</dbReference>
<name>A0A0C2CU25_9BILA</name>
<dbReference type="AlphaFoldDB" id="A0A0C2CU25"/>
<organism evidence="2 3">
    <name type="scientific">Ancylostoma duodenale</name>
    <dbReference type="NCBI Taxonomy" id="51022"/>
    <lineage>
        <taxon>Eukaryota</taxon>
        <taxon>Metazoa</taxon>
        <taxon>Ecdysozoa</taxon>
        <taxon>Nematoda</taxon>
        <taxon>Chromadorea</taxon>
        <taxon>Rhabditida</taxon>
        <taxon>Rhabditina</taxon>
        <taxon>Rhabditomorpha</taxon>
        <taxon>Strongyloidea</taxon>
        <taxon>Ancylostomatidae</taxon>
        <taxon>Ancylostomatinae</taxon>
        <taxon>Ancylostoma</taxon>
    </lineage>
</organism>
<evidence type="ECO:0000313" key="2">
    <source>
        <dbReference type="EMBL" id="KIH53297.1"/>
    </source>
</evidence>